<gene>
    <name evidence="5" type="ORF">EGI31_20920</name>
</gene>
<dbReference type="InterPro" id="IPR058637">
    <property type="entry name" value="YknX-like_C"/>
</dbReference>
<feature type="domain" description="CusB-like beta-barrel" evidence="3">
    <location>
        <begin position="196"/>
        <end position="266"/>
    </location>
</feature>
<dbReference type="SUPFAM" id="SSF111369">
    <property type="entry name" value="HlyD-like secretion proteins"/>
    <property type="match status" value="1"/>
</dbReference>
<proteinExistence type="inferred from homology"/>
<evidence type="ECO:0000256" key="1">
    <source>
        <dbReference type="ARBA" id="ARBA00009477"/>
    </source>
</evidence>
<dbReference type="PANTHER" id="PTHR30469">
    <property type="entry name" value="MULTIDRUG RESISTANCE PROTEIN MDTA"/>
    <property type="match status" value="1"/>
</dbReference>
<evidence type="ECO:0000313" key="5">
    <source>
        <dbReference type="EMBL" id="MCP9765405.1"/>
    </source>
</evidence>
<dbReference type="EMBL" id="RJUF01000183">
    <property type="protein sequence ID" value="MCP9765405.1"/>
    <property type="molecule type" value="Genomic_DNA"/>
</dbReference>
<dbReference type="Gene3D" id="1.10.287.470">
    <property type="entry name" value="Helix hairpin bin"/>
    <property type="match status" value="1"/>
</dbReference>
<comment type="caution">
    <text evidence="5">The sequence shown here is derived from an EMBL/GenBank/DDBJ whole genome shotgun (WGS) entry which is preliminary data.</text>
</comment>
<dbReference type="RefSeq" id="WP_255039098.1">
    <property type="nucleotide sequence ID" value="NZ_RJUF01000183.1"/>
</dbReference>
<name>A0AAE3H8S0_9BACT</name>
<sequence length="348" mass="37499">MKKLLFITLTVSALVFSCKTKAKKEKVAVDAQLQTIEVATVQSQNLTDQINASGIMASKSELKLAFKTGGMIKRMYVSEGQSVSVGQLLAELDMSEIDAQVNQAKIGFQKAKRDFDRVKKLYDDEAATQTNLQDANSGLEIATQALTAAEYNRKLSKIYAPAAGRILRKIAEQGELIVPFSPAIILGTGANAYILNVGLADKEIVKLKIGDKASVELDAYPNEKFSARVSQIAQTINPATGTYEVELEMQATNKKLISGFVAKVSILPSTSNNSLVLPITAVVEADAQNAFVFVFDSATSKVSKKPVKIGKIYEDTVELISGVSQGDQIVTRGSGFVADGEKVKLFHP</sequence>
<feature type="domain" description="YknX-like C-terminal permuted SH3-like" evidence="4">
    <location>
        <begin position="275"/>
        <end position="344"/>
    </location>
</feature>
<keyword evidence="6" id="KW-1185">Reference proteome</keyword>
<dbReference type="Gene3D" id="2.40.30.170">
    <property type="match status" value="1"/>
</dbReference>
<accession>A0AAE3H8S0</accession>
<evidence type="ECO:0000259" key="3">
    <source>
        <dbReference type="Pfam" id="PF25954"/>
    </source>
</evidence>
<dbReference type="Pfam" id="PF25954">
    <property type="entry name" value="Beta-barrel_RND_2"/>
    <property type="match status" value="1"/>
</dbReference>
<evidence type="ECO:0000259" key="2">
    <source>
        <dbReference type="Pfam" id="PF25917"/>
    </source>
</evidence>
<dbReference type="InterPro" id="IPR058792">
    <property type="entry name" value="Beta-barrel_RND_2"/>
</dbReference>
<protein>
    <submittedName>
        <fullName evidence="5">Efflux RND transporter periplasmic adaptor subunit</fullName>
    </submittedName>
</protein>
<dbReference type="AlphaFoldDB" id="A0AAE3H8S0"/>
<dbReference type="Gene3D" id="2.40.50.100">
    <property type="match status" value="1"/>
</dbReference>
<reference evidence="5 6" key="1">
    <citation type="submission" date="2018-11" db="EMBL/GenBank/DDBJ databases">
        <title>Novel bacteria species description.</title>
        <authorList>
            <person name="Han J.-H."/>
        </authorList>
    </citation>
    <scope>NUCLEOTIDE SEQUENCE [LARGE SCALE GENOMIC DNA]</scope>
    <source>
        <strain evidence="5 6">KCTC23259</strain>
    </source>
</reference>
<dbReference type="Pfam" id="PF25917">
    <property type="entry name" value="BSH_RND"/>
    <property type="match status" value="1"/>
</dbReference>
<organism evidence="5 6">
    <name type="scientific">Lacihabitans soyangensis</name>
    <dbReference type="NCBI Taxonomy" id="869394"/>
    <lineage>
        <taxon>Bacteria</taxon>
        <taxon>Pseudomonadati</taxon>
        <taxon>Bacteroidota</taxon>
        <taxon>Cytophagia</taxon>
        <taxon>Cytophagales</taxon>
        <taxon>Leadbetterellaceae</taxon>
        <taxon>Lacihabitans</taxon>
    </lineage>
</organism>
<comment type="similarity">
    <text evidence="1">Belongs to the membrane fusion protein (MFP) (TC 8.A.1) family.</text>
</comment>
<dbReference type="PANTHER" id="PTHR30469:SF15">
    <property type="entry name" value="HLYD FAMILY OF SECRETION PROTEINS"/>
    <property type="match status" value="1"/>
</dbReference>
<evidence type="ECO:0000313" key="6">
    <source>
        <dbReference type="Proteomes" id="UP001204144"/>
    </source>
</evidence>
<feature type="domain" description="Multidrug resistance protein MdtA-like barrel-sandwich hybrid" evidence="2">
    <location>
        <begin position="69"/>
        <end position="177"/>
    </location>
</feature>
<dbReference type="Proteomes" id="UP001204144">
    <property type="component" value="Unassembled WGS sequence"/>
</dbReference>
<dbReference type="GO" id="GO:1990281">
    <property type="term" value="C:efflux pump complex"/>
    <property type="evidence" value="ECO:0007669"/>
    <property type="project" value="TreeGrafter"/>
</dbReference>
<dbReference type="InterPro" id="IPR006143">
    <property type="entry name" value="RND_pump_MFP"/>
</dbReference>
<evidence type="ECO:0000259" key="4">
    <source>
        <dbReference type="Pfam" id="PF25989"/>
    </source>
</evidence>
<dbReference type="PROSITE" id="PS51257">
    <property type="entry name" value="PROKAR_LIPOPROTEIN"/>
    <property type="match status" value="1"/>
</dbReference>
<dbReference type="Pfam" id="PF25989">
    <property type="entry name" value="YknX_C"/>
    <property type="match status" value="1"/>
</dbReference>
<dbReference type="NCBIfam" id="TIGR01730">
    <property type="entry name" value="RND_mfp"/>
    <property type="match status" value="1"/>
</dbReference>
<dbReference type="InterPro" id="IPR058625">
    <property type="entry name" value="MdtA-like_BSH"/>
</dbReference>
<dbReference type="GO" id="GO:0015562">
    <property type="term" value="F:efflux transmembrane transporter activity"/>
    <property type="evidence" value="ECO:0007669"/>
    <property type="project" value="TreeGrafter"/>
</dbReference>
<dbReference type="Gene3D" id="2.40.420.20">
    <property type="match status" value="1"/>
</dbReference>